<dbReference type="InterPro" id="IPR050245">
    <property type="entry name" value="PrsA_foldase"/>
</dbReference>
<dbReference type="Gene3D" id="1.10.4030.10">
    <property type="entry name" value="Porin chaperone SurA, peptide-binding domain"/>
    <property type="match status" value="1"/>
</dbReference>
<dbReference type="PANTHER" id="PTHR47245:SF2">
    <property type="entry name" value="PEPTIDYL-PROLYL CIS-TRANS ISOMERASE HP_0175-RELATED"/>
    <property type="match status" value="1"/>
</dbReference>
<dbReference type="AlphaFoldDB" id="A0A7G8BRC8"/>
<dbReference type="PANTHER" id="PTHR47245">
    <property type="entry name" value="PEPTIDYLPROLYL ISOMERASE"/>
    <property type="match status" value="1"/>
</dbReference>
<proteinExistence type="predicted"/>
<dbReference type="Gene3D" id="3.10.50.40">
    <property type="match status" value="1"/>
</dbReference>
<dbReference type="PROSITE" id="PS01096">
    <property type="entry name" value="PPIC_PPIASE_1"/>
    <property type="match status" value="1"/>
</dbReference>
<organism evidence="3 4">
    <name type="scientific">Alloacidobacterium dinghuense</name>
    <dbReference type="NCBI Taxonomy" id="2763107"/>
    <lineage>
        <taxon>Bacteria</taxon>
        <taxon>Pseudomonadati</taxon>
        <taxon>Acidobacteriota</taxon>
        <taxon>Terriglobia</taxon>
        <taxon>Terriglobales</taxon>
        <taxon>Acidobacteriaceae</taxon>
        <taxon>Alloacidobacterium</taxon>
    </lineage>
</organism>
<dbReference type="InterPro" id="IPR046357">
    <property type="entry name" value="PPIase_dom_sf"/>
</dbReference>
<keyword evidence="1" id="KW-0697">Rotamase</keyword>
<evidence type="ECO:0000313" key="3">
    <source>
        <dbReference type="EMBL" id="QNI35098.1"/>
    </source>
</evidence>
<gene>
    <name evidence="3" type="ORF">H7849_20765</name>
</gene>
<keyword evidence="4" id="KW-1185">Reference proteome</keyword>
<evidence type="ECO:0000256" key="1">
    <source>
        <dbReference type="PROSITE-ProRule" id="PRU00278"/>
    </source>
</evidence>
<dbReference type="Pfam" id="PF00639">
    <property type="entry name" value="Rotamase"/>
    <property type="match status" value="1"/>
</dbReference>
<keyword evidence="1" id="KW-0413">Isomerase</keyword>
<name>A0A7G8BRC8_9BACT</name>
<dbReference type="KEGG" id="adin:H7849_20765"/>
<dbReference type="InterPro" id="IPR027304">
    <property type="entry name" value="Trigger_fact/SurA_dom_sf"/>
</dbReference>
<dbReference type="InterPro" id="IPR000297">
    <property type="entry name" value="PPIase_PpiC"/>
</dbReference>
<feature type="domain" description="PpiC" evidence="2">
    <location>
        <begin position="180"/>
        <end position="287"/>
    </location>
</feature>
<reference evidence="3 4" key="1">
    <citation type="submission" date="2020-08" db="EMBL/GenBank/DDBJ databases">
        <title>Edaphobacter telluris sp. nov. and Acidobacterium dinghuensis sp. nov., two acidobacteria isolated from forest soil.</title>
        <authorList>
            <person name="Fu J."/>
            <person name="Qiu L."/>
        </authorList>
    </citation>
    <scope>NUCLEOTIDE SEQUENCE [LARGE SCALE GENOMIC DNA]</scope>
    <source>
        <strain evidence="3">4Y35</strain>
    </source>
</reference>
<evidence type="ECO:0000313" key="4">
    <source>
        <dbReference type="Proteomes" id="UP000515312"/>
    </source>
</evidence>
<accession>A0A7G8BRC8</accession>
<dbReference type="PROSITE" id="PS50198">
    <property type="entry name" value="PPIC_PPIASE_2"/>
    <property type="match status" value="1"/>
</dbReference>
<dbReference type="Proteomes" id="UP000515312">
    <property type="component" value="Chromosome"/>
</dbReference>
<dbReference type="InterPro" id="IPR023058">
    <property type="entry name" value="PPIase_PpiC_CS"/>
</dbReference>
<dbReference type="SUPFAM" id="SSF109998">
    <property type="entry name" value="Triger factor/SurA peptide-binding domain-like"/>
    <property type="match status" value="1"/>
</dbReference>
<dbReference type="SUPFAM" id="SSF54534">
    <property type="entry name" value="FKBP-like"/>
    <property type="match status" value="1"/>
</dbReference>
<dbReference type="GO" id="GO:0003755">
    <property type="term" value="F:peptidyl-prolyl cis-trans isomerase activity"/>
    <property type="evidence" value="ECO:0007669"/>
    <property type="project" value="UniProtKB-KW"/>
</dbReference>
<dbReference type="Pfam" id="PF13624">
    <property type="entry name" value="SurA_N_3"/>
    <property type="match status" value="1"/>
</dbReference>
<protein>
    <submittedName>
        <fullName evidence="3">SurA N-terminal domain-containing protein</fullName>
    </submittedName>
</protein>
<evidence type="ECO:0000259" key="2">
    <source>
        <dbReference type="PROSITE" id="PS50198"/>
    </source>
</evidence>
<dbReference type="EMBL" id="CP060394">
    <property type="protein sequence ID" value="QNI35098.1"/>
    <property type="molecule type" value="Genomic_DNA"/>
</dbReference>
<sequence>MAFIGVAALCLVGVAGCRRTHGPEVMATVNGKPIMRSEVEQLYQSNLGDSQQQPSKEQGDIVRLNVIRQLIDEEILMERAAKLNLTATDEDVENQINELKAPYTQEEFNKRLTDKHLTLDDLKRQIRRSKTEDKLLNKEINSKINITDADIAAYYNAHKAEFNLIEPMYHLAQIMVTSIPLPPQQQSINLQNSKATNDADAKKKIETLHNRLESGEDFGLLAQNFSERPDTSSNGGDMGFVPESQLHASPDVYNAIGKIKPGQITEIMPVFDNQHKQVGYQILKLIDKQAAGQRELNDPRVQQTIRGQLRDARSQLLRNAYLEMLRDEARVENFFAEEIFKNGAQ</sequence>